<evidence type="ECO:0000313" key="2">
    <source>
        <dbReference type="Proteomes" id="UP000004810"/>
    </source>
</evidence>
<comment type="caution">
    <text evidence="1">The sequence shown here is derived from an EMBL/GenBank/DDBJ whole genome shotgun (WGS) entry which is preliminary data.</text>
</comment>
<evidence type="ECO:0000313" key="1">
    <source>
        <dbReference type="EMBL" id="EJW88342.1"/>
    </source>
</evidence>
<gene>
    <name evidence="1" type="ORF">WUBG_00744</name>
</gene>
<proteinExistence type="predicted"/>
<sequence length="158" mass="15908">MTTQAKHSAPCVTQKETRSTHLMLGASIGNGQERAAAAAATATTTTITTAVAGIDMKVVVVAELSMAPSTKCKPSMAKTRVLLAPLAPPPSSSSSSSSAAAAAVVAVATAAAEAALFGAPTKGQKVHLSFSKTISALDNDVCEGTLVSDRWRLSDAPQ</sequence>
<dbReference type="AlphaFoldDB" id="J9FFC4"/>
<name>J9FFC4_WUCBA</name>
<organism evidence="1 2">
    <name type="scientific">Wuchereria bancrofti</name>
    <dbReference type="NCBI Taxonomy" id="6293"/>
    <lineage>
        <taxon>Eukaryota</taxon>
        <taxon>Metazoa</taxon>
        <taxon>Ecdysozoa</taxon>
        <taxon>Nematoda</taxon>
        <taxon>Chromadorea</taxon>
        <taxon>Rhabditida</taxon>
        <taxon>Spirurina</taxon>
        <taxon>Spiruromorpha</taxon>
        <taxon>Filarioidea</taxon>
        <taxon>Onchocercidae</taxon>
        <taxon>Wuchereria</taxon>
    </lineage>
</organism>
<dbReference type="EMBL" id="ADBV01000141">
    <property type="protein sequence ID" value="EJW88342.1"/>
    <property type="molecule type" value="Genomic_DNA"/>
</dbReference>
<dbReference type="Proteomes" id="UP000004810">
    <property type="component" value="Unassembled WGS sequence"/>
</dbReference>
<accession>J9FFC4</accession>
<reference evidence="2" key="1">
    <citation type="submission" date="2012-08" db="EMBL/GenBank/DDBJ databases">
        <title>The Genome Sequence of Wuchereria bancrofti.</title>
        <authorList>
            <person name="Nutman T.B."/>
            <person name="Fink D.L."/>
            <person name="Russ C."/>
            <person name="Young S."/>
            <person name="Zeng Q."/>
            <person name="Koehrsen M."/>
            <person name="Alvarado L."/>
            <person name="Berlin A."/>
            <person name="Chapman S.B."/>
            <person name="Chen Z."/>
            <person name="Freedman E."/>
            <person name="Gellesch M."/>
            <person name="Goldberg J."/>
            <person name="Griggs A."/>
            <person name="Gujja S."/>
            <person name="Heilman E.R."/>
            <person name="Heiman D."/>
            <person name="Hepburn T."/>
            <person name="Howarth C."/>
            <person name="Jen D."/>
            <person name="Larson L."/>
            <person name="Lewis B."/>
            <person name="Mehta T."/>
            <person name="Park D."/>
            <person name="Pearson M."/>
            <person name="Roberts A."/>
            <person name="Saif S."/>
            <person name="Shea T."/>
            <person name="Shenoy N."/>
            <person name="Sisk P."/>
            <person name="Stolte C."/>
            <person name="Sykes S."/>
            <person name="Walk T."/>
            <person name="White J."/>
            <person name="Yandava C."/>
            <person name="Haas B."/>
            <person name="Henn M.R."/>
            <person name="Nusbaum C."/>
            <person name="Birren B."/>
        </authorList>
    </citation>
    <scope>NUCLEOTIDE SEQUENCE [LARGE SCALE GENOMIC DNA]</scope>
    <source>
        <strain evidence="2">NA</strain>
    </source>
</reference>
<protein>
    <submittedName>
        <fullName evidence="1">Uncharacterized protein</fullName>
    </submittedName>
</protein>